<dbReference type="Proteomes" id="UP001596002">
    <property type="component" value="Unassembled WGS sequence"/>
</dbReference>
<name>A0ABV9Q4Q0_9BACL</name>
<dbReference type="InterPro" id="IPR036052">
    <property type="entry name" value="TrpB-like_PALP_sf"/>
</dbReference>
<dbReference type="PIRSF" id="PIRSF006278">
    <property type="entry name" value="ACCD_DCysDesulf"/>
    <property type="match status" value="1"/>
</dbReference>
<dbReference type="PANTHER" id="PTHR43780:SF2">
    <property type="entry name" value="1-AMINOCYCLOPROPANE-1-CARBOXYLATE DEAMINASE-RELATED"/>
    <property type="match status" value="1"/>
</dbReference>
<evidence type="ECO:0000256" key="3">
    <source>
        <dbReference type="ARBA" id="ARBA00022898"/>
    </source>
</evidence>
<dbReference type="InterPro" id="IPR001926">
    <property type="entry name" value="TrpB-like_PALP"/>
</dbReference>
<evidence type="ECO:0000256" key="2">
    <source>
        <dbReference type="ARBA" id="ARBA00008639"/>
    </source>
</evidence>
<evidence type="ECO:0000259" key="4">
    <source>
        <dbReference type="Pfam" id="PF00291"/>
    </source>
</evidence>
<evidence type="ECO:0000313" key="6">
    <source>
        <dbReference type="Proteomes" id="UP001596002"/>
    </source>
</evidence>
<comment type="caution">
    <text evidence="5">The sequence shown here is derived from an EMBL/GenBank/DDBJ whole genome shotgun (WGS) entry which is preliminary data.</text>
</comment>
<dbReference type="InterPro" id="IPR027278">
    <property type="entry name" value="ACCD_DCysDesulf"/>
</dbReference>
<feature type="domain" description="Tryptophan synthase beta chain-like PALP" evidence="4">
    <location>
        <begin position="11"/>
        <end position="320"/>
    </location>
</feature>
<dbReference type="EMBL" id="JBHSHC010000119">
    <property type="protein sequence ID" value="MFC4769180.1"/>
    <property type="molecule type" value="Genomic_DNA"/>
</dbReference>
<comment type="cofactor">
    <cofactor evidence="1">
        <name>pyridoxal 5'-phosphate</name>
        <dbReference type="ChEBI" id="CHEBI:597326"/>
    </cofactor>
</comment>
<dbReference type="Pfam" id="PF00291">
    <property type="entry name" value="PALP"/>
    <property type="match status" value="1"/>
</dbReference>
<dbReference type="PANTHER" id="PTHR43780">
    <property type="entry name" value="1-AMINOCYCLOPROPANE-1-CARBOXYLATE DEAMINASE-RELATED"/>
    <property type="match status" value="1"/>
</dbReference>
<comment type="similarity">
    <text evidence="2">Belongs to the ACC deaminase/D-cysteine desulfhydrase family.</text>
</comment>
<keyword evidence="6" id="KW-1185">Reference proteome</keyword>
<keyword evidence="3" id="KW-0663">Pyridoxal phosphate</keyword>
<evidence type="ECO:0000313" key="5">
    <source>
        <dbReference type="EMBL" id="MFC4769180.1"/>
    </source>
</evidence>
<dbReference type="GO" id="GO:0016829">
    <property type="term" value="F:lyase activity"/>
    <property type="evidence" value="ECO:0007669"/>
    <property type="project" value="UniProtKB-KW"/>
</dbReference>
<keyword evidence="5" id="KW-0456">Lyase</keyword>
<dbReference type="RefSeq" id="WP_380027403.1">
    <property type="nucleotide sequence ID" value="NZ_JBHSHC010000119.1"/>
</dbReference>
<dbReference type="EC" id="4.4.1.-" evidence="5"/>
<proteinExistence type="inferred from homology"/>
<reference evidence="6" key="1">
    <citation type="journal article" date="2019" name="Int. J. Syst. Evol. Microbiol.">
        <title>The Global Catalogue of Microorganisms (GCM) 10K type strain sequencing project: providing services to taxonomists for standard genome sequencing and annotation.</title>
        <authorList>
            <consortium name="The Broad Institute Genomics Platform"/>
            <consortium name="The Broad Institute Genome Sequencing Center for Infectious Disease"/>
            <person name="Wu L."/>
            <person name="Ma J."/>
        </authorList>
    </citation>
    <scope>NUCLEOTIDE SEQUENCE [LARGE SCALE GENOMIC DNA]</scope>
    <source>
        <strain evidence="6">WYCCWR 12678</strain>
    </source>
</reference>
<organism evidence="5 6">
    <name type="scientific">Effusibacillus consociatus</name>
    <dbReference type="NCBI Taxonomy" id="1117041"/>
    <lineage>
        <taxon>Bacteria</taxon>
        <taxon>Bacillati</taxon>
        <taxon>Bacillota</taxon>
        <taxon>Bacilli</taxon>
        <taxon>Bacillales</taxon>
        <taxon>Alicyclobacillaceae</taxon>
        <taxon>Effusibacillus</taxon>
    </lineage>
</organism>
<evidence type="ECO:0000256" key="1">
    <source>
        <dbReference type="ARBA" id="ARBA00001933"/>
    </source>
</evidence>
<dbReference type="SUPFAM" id="SSF53686">
    <property type="entry name" value="Tryptophan synthase beta subunit-like PLP-dependent enzymes"/>
    <property type="match status" value="1"/>
</dbReference>
<accession>A0ABV9Q4Q0</accession>
<protein>
    <submittedName>
        <fullName evidence="5">D-cysteine desulfhydrase family protein</fullName>
        <ecNumber evidence="5">4.4.1.-</ecNumber>
    </submittedName>
</protein>
<gene>
    <name evidence="5" type="ORF">ACFO8Q_17765</name>
</gene>
<dbReference type="Gene3D" id="3.40.50.1100">
    <property type="match status" value="2"/>
</dbReference>
<sequence length="331" mass="36068">MSAHLYPDPLSFALTPTPLQPLVRLSEIIGREVWIKRDDMTGCIATAGNKVRKLEYLLADALEQRADCIVTTGGPQSNHARAAAALAVRLGLEPILVFAGRDPGTRKANLLMNELLGARLVFSGSFTPEDQSAALNKVCEELRQQARNPYLIPVGGSNGLGTLGYIDAYKEYSRQAQAHGLQFDWIFVTTGSGGTHAGLLLGQQSVQNDIDSCEKLIGVSTWLLKEKSKVLVASCMDQANELLPVFPKGNRPDIQIDDHYLGRGYGITTPECLEAVRLIAKTEGIFLDQVYTGKTMAALLDYVKKGTIQPTDRVLFWHTGGAPGIFARDWA</sequence>